<dbReference type="OrthoDB" id="4515024at2"/>
<keyword evidence="4" id="KW-1185">Reference proteome</keyword>
<reference evidence="3 4" key="1">
    <citation type="journal article" date="2004" name="Proc. Natl. Acad. Sci. U.S.A.">
        <title>The complete genomic sequence of Nocardia farcinica IFM 10152.</title>
        <authorList>
            <person name="Ishikawa J."/>
            <person name="Yamashita A."/>
            <person name="Mikami Y."/>
            <person name="Hoshino Y."/>
            <person name="Kurita H."/>
            <person name="Hotta K."/>
            <person name="Shiba T."/>
            <person name="Hattori M."/>
        </authorList>
    </citation>
    <scope>NUCLEOTIDE SEQUENCE [LARGE SCALE GENOMIC DNA]</scope>
    <source>
        <strain evidence="3 4">IFM 10152</strain>
    </source>
</reference>
<dbReference type="eggNOG" id="COG1372">
    <property type="taxonomic scope" value="Bacteria"/>
</dbReference>
<dbReference type="Pfam" id="PF15649">
    <property type="entry name" value="Tox-REase-7"/>
    <property type="match status" value="1"/>
</dbReference>
<gene>
    <name evidence="3" type="ordered locus">NFA_34200</name>
</gene>
<dbReference type="HOGENOM" id="CLU_626737_0_0_11"/>
<protein>
    <recommendedName>
        <fullName evidence="2">Tox-REase-7 domain-containing protein</fullName>
    </recommendedName>
</protein>
<evidence type="ECO:0000256" key="1">
    <source>
        <dbReference type="SAM" id="MobiDB-lite"/>
    </source>
</evidence>
<feature type="domain" description="Tox-REase-7" evidence="2">
    <location>
        <begin position="331"/>
        <end position="412"/>
    </location>
</feature>
<dbReference type="Proteomes" id="UP000006820">
    <property type="component" value="Chromosome"/>
</dbReference>
<dbReference type="KEGG" id="nfa:NFA_34200"/>
<evidence type="ECO:0000259" key="2">
    <source>
        <dbReference type="Pfam" id="PF15649"/>
    </source>
</evidence>
<sequence length="430" mass="46780">MAELDVDPELFYDLAGQYSTASRNASAALSRMDGELRSAVKMSGDDDCGIRWGRGYFVSGIEAVVTAGRATEVLAKMAALVRQSGINHDQSENVEEYNNGTLMPPSDPGSKSFVPRPLKSPAGGSRPEPAGWSMVMQSVKWINGDADLMSRVSTSWLNTASVYGSLDTDLRAKMKNLSGSKTEELPDIEEVHGAILDGIEALSDAMRNLAGAVDGYAQVLKAAQENAEWQLTLAQVVSAINAINAATAGRPIARAILEAHELELEQCRRKIQEGLDGLIAAEQTTSGAFTAASNTVRYVMTAKFQPVLDKQLKHPPTPTRAETARRNKLEGAKAEARAGIDPMQAKESFVGDSGKRRIPDDIDHGQSRLTEVKNVREQRLTEQIADDLSYCEDRGYEFVLITDDNTIIHHALQALIDQGRIKHVKMDLQS</sequence>
<dbReference type="InterPro" id="IPR028903">
    <property type="entry name" value="Tox-REase-7_dom"/>
</dbReference>
<dbReference type="AlphaFoldDB" id="Q5YU73"/>
<dbReference type="RefSeq" id="WP_011209953.1">
    <property type="nucleotide sequence ID" value="NC_006361.1"/>
</dbReference>
<accession>Q5YU73</accession>
<dbReference type="STRING" id="247156.NFA_34200"/>
<dbReference type="EMBL" id="AP006618">
    <property type="protein sequence ID" value="BAD58268.1"/>
    <property type="molecule type" value="Genomic_DNA"/>
</dbReference>
<proteinExistence type="predicted"/>
<feature type="region of interest" description="Disordered" evidence="1">
    <location>
        <begin position="101"/>
        <end position="130"/>
    </location>
</feature>
<evidence type="ECO:0000313" key="4">
    <source>
        <dbReference type="Proteomes" id="UP000006820"/>
    </source>
</evidence>
<evidence type="ECO:0000313" key="3">
    <source>
        <dbReference type="EMBL" id="BAD58268.1"/>
    </source>
</evidence>
<organism evidence="3 4">
    <name type="scientific">Nocardia farcinica (strain IFM 10152)</name>
    <dbReference type="NCBI Taxonomy" id="247156"/>
    <lineage>
        <taxon>Bacteria</taxon>
        <taxon>Bacillati</taxon>
        <taxon>Actinomycetota</taxon>
        <taxon>Actinomycetes</taxon>
        <taxon>Mycobacteriales</taxon>
        <taxon>Nocardiaceae</taxon>
        <taxon>Nocardia</taxon>
    </lineage>
</organism>
<name>Q5YU73_NOCFA</name>
<dbReference type="GeneID" id="61134124"/>